<organism evidence="1 2">
    <name type="scientific">Hibiscus trionum</name>
    <name type="common">Flower of an hour</name>
    <dbReference type="NCBI Taxonomy" id="183268"/>
    <lineage>
        <taxon>Eukaryota</taxon>
        <taxon>Viridiplantae</taxon>
        <taxon>Streptophyta</taxon>
        <taxon>Embryophyta</taxon>
        <taxon>Tracheophyta</taxon>
        <taxon>Spermatophyta</taxon>
        <taxon>Magnoliopsida</taxon>
        <taxon>eudicotyledons</taxon>
        <taxon>Gunneridae</taxon>
        <taxon>Pentapetalae</taxon>
        <taxon>rosids</taxon>
        <taxon>malvids</taxon>
        <taxon>Malvales</taxon>
        <taxon>Malvaceae</taxon>
        <taxon>Malvoideae</taxon>
        <taxon>Hibiscus</taxon>
    </lineage>
</organism>
<evidence type="ECO:0000313" key="2">
    <source>
        <dbReference type="Proteomes" id="UP001165190"/>
    </source>
</evidence>
<dbReference type="AlphaFoldDB" id="A0A9W7MG33"/>
<dbReference type="EMBL" id="BSYR01000036">
    <property type="protein sequence ID" value="GMJ02873.1"/>
    <property type="molecule type" value="Genomic_DNA"/>
</dbReference>
<gene>
    <name evidence="1" type="ORF">HRI_003956500</name>
</gene>
<name>A0A9W7MG33_HIBTR</name>
<protein>
    <submittedName>
        <fullName evidence="1">Uncharacterized protein</fullName>
    </submittedName>
</protein>
<proteinExistence type="predicted"/>
<comment type="caution">
    <text evidence="1">The sequence shown here is derived from an EMBL/GenBank/DDBJ whole genome shotgun (WGS) entry which is preliminary data.</text>
</comment>
<reference evidence="1" key="1">
    <citation type="submission" date="2023-05" db="EMBL/GenBank/DDBJ databases">
        <title>Genome and transcriptome analyses reveal genes involved in the formation of fine ridges on petal epidermal cells in Hibiscus trionum.</title>
        <authorList>
            <person name="Koshimizu S."/>
            <person name="Masuda S."/>
            <person name="Ishii T."/>
            <person name="Shirasu K."/>
            <person name="Hoshino A."/>
            <person name="Arita M."/>
        </authorList>
    </citation>
    <scope>NUCLEOTIDE SEQUENCE</scope>
    <source>
        <strain evidence="1">Hamamatsu line</strain>
    </source>
</reference>
<keyword evidence="2" id="KW-1185">Reference proteome</keyword>
<accession>A0A9W7MG33</accession>
<evidence type="ECO:0000313" key="1">
    <source>
        <dbReference type="EMBL" id="GMJ02873.1"/>
    </source>
</evidence>
<sequence>MDPSLNGDGRVFENHNVLHKTARECNKEAWVQWMMPFGARTSPSRTTKLIGSKHYRLLLMTSIQSRK</sequence>
<dbReference type="Proteomes" id="UP001165190">
    <property type="component" value="Unassembled WGS sequence"/>
</dbReference>